<evidence type="ECO:0000256" key="5">
    <source>
        <dbReference type="ARBA" id="ARBA00022605"/>
    </source>
</evidence>
<dbReference type="SUPFAM" id="SSF69336">
    <property type="entry name" value="Alpha subunit of glutamate synthase, C-terminal domain"/>
    <property type="match status" value="1"/>
</dbReference>
<keyword evidence="8" id="KW-0479">Metal-binding</keyword>
<keyword evidence="5" id="KW-0028">Amino-acid biosynthesis</keyword>
<evidence type="ECO:0000259" key="18">
    <source>
        <dbReference type="Pfam" id="PF01493"/>
    </source>
</evidence>
<feature type="domain" description="Glutamate synthase alpha subunit C-terminal" evidence="18">
    <location>
        <begin position="21"/>
        <end position="207"/>
    </location>
</feature>
<dbReference type="InterPro" id="IPR051394">
    <property type="entry name" value="Glutamate_Synthase"/>
</dbReference>
<keyword evidence="20" id="KW-1185">Reference proteome</keyword>
<evidence type="ECO:0000256" key="6">
    <source>
        <dbReference type="ARBA" id="ARBA00022630"/>
    </source>
</evidence>
<dbReference type="GO" id="GO:0006537">
    <property type="term" value="P:glutamate biosynthetic process"/>
    <property type="evidence" value="ECO:0007669"/>
    <property type="project" value="UniProtKB-KW"/>
</dbReference>
<evidence type="ECO:0000256" key="11">
    <source>
        <dbReference type="ARBA" id="ARBA00023002"/>
    </source>
</evidence>
<evidence type="ECO:0000256" key="16">
    <source>
        <dbReference type="ARBA" id="ARBA00029440"/>
    </source>
</evidence>
<dbReference type="Gene3D" id="2.160.20.60">
    <property type="entry name" value="Glutamate synthase, alpha subunit, C-terminal domain"/>
    <property type="match status" value="1"/>
</dbReference>
<dbReference type="AlphaFoldDB" id="A0A8H8DKJ7"/>
<comment type="pathway">
    <text evidence="16">Amino-acid biosynthesis.</text>
</comment>
<keyword evidence="12" id="KW-0408">Iron</keyword>
<evidence type="ECO:0000313" key="19">
    <source>
        <dbReference type="EMBL" id="KAG5461750.1"/>
    </source>
</evidence>
<reference evidence="19 20" key="1">
    <citation type="journal article" name="Sci. Rep.">
        <title>Genome-scale phylogenetic analyses confirm Olpidium as the closest living zoosporic fungus to the non-flagellated, terrestrial fungi.</title>
        <authorList>
            <person name="Chang Y."/>
            <person name="Rochon D."/>
            <person name="Sekimoto S."/>
            <person name="Wang Y."/>
            <person name="Chovatia M."/>
            <person name="Sandor L."/>
            <person name="Salamov A."/>
            <person name="Grigoriev I.V."/>
            <person name="Stajich J.E."/>
            <person name="Spatafora J.W."/>
        </authorList>
    </citation>
    <scope>NUCLEOTIDE SEQUENCE [LARGE SCALE GENOMIC DNA]</scope>
    <source>
        <strain evidence="19">S191</strain>
    </source>
</reference>
<dbReference type="Pfam" id="PF01493">
    <property type="entry name" value="GXGXG"/>
    <property type="match status" value="1"/>
</dbReference>
<evidence type="ECO:0000256" key="3">
    <source>
        <dbReference type="ARBA" id="ARBA00001974"/>
    </source>
</evidence>
<keyword evidence="10" id="KW-0315">Glutamine amidotransferase</keyword>
<protein>
    <submittedName>
        <fullName evidence="19">Alpha subunit of glutamate synthase</fullName>
    </submittedName>
</protein>
<feature type="region of interest" description="Disordered" evidence="17">
    <location>
        <begin position="313"/>
        <end position="342"/>
    </location>
</feature>
<evidence type="ECO:0000256" key="7">
    <source>
        <dbReference type="ARBA" id="ARBA00022643"/>
    </source>
</evidence>
<evidence type="ECO:0000256" key="9">
    <source>
        <dbReference type="ARBA" id="ARBA00022827"/>
    </source>
</evidence>
<keyword evidence="7" id="KW-0288">FMN</keyword>
<evidence type="ECO:0000256" key="4">
    <source>
        <dbReference type="ARBA" id="ARBA00009716"/>
    </source>
</evidence>
<dbReference type="InterPro" id="IPR036485">
    <property type="entry name" value="Glu_synth_asu_C_sf"/>
</dbReference>
<dbReference type="GO" id="GO:0051538">
    <property type="term" value="F:3 iron, 4 sulfur cluster binding"/>
    <property type="evidence" value="ECO:0007669"/>
    <property type="project" value="UniProtKB-KW"/>
</dbReference>
<keyword evidence="11" id="KW-0560">Oxidoreductase</keyword>
<keyword evidence="14" id="KW-0314">Glutamate biosynthesis</keyword>
<keyword evidence="9" id="KW-0274">FAD</keyword>
<evidence type="ECO:0000256" key="1">
    <source>
        <dbReference type="ARBA" id="ARBA00001917"/>
    </source>
</evidence>
<keyword evidence="6" id="KW-0285">Flavoprotein</keyword>
<evidence type="ECO:0000256" key="8">
    <source>
        <dbReference type="ARBA" id="ARBA00022723"/>
    </source>
</evidence>
<evidence type="ECO:0000256" key="13">
    <source>
        <dbReference type="ARBA" id="ARBA00023014"/>
    </source>
</evidence>
<evidence type="ECO:0000256" key="17">
    <source>
        <dbReference type="SAM" id="MobiDB-lite"/>
    </source>
</evidence>
<feature type="compositionally biased region" description="Basic and acidic residues" evidence="17">
    <location>
        <begin position="315"/>
        <end position="342"/>
    </location>
</feature>
<comment type="similarity">
    <text evidence="4">Belongs to the glutamate synthase family.</text>
</comment>
<dbReference type="GO" id="GO:0016491">
    <property type="term" value="F:oxidoreductase activity"/>
    <property type="evidence" value="ECO:0007669"/>
    <property type="project" value="UniProtKB-KW"/>
</dbReference>
<evidence type="ECO:0000256" key="10">
    <source>
        <dbReference type="ARBA" id="ARBA00022962"/>
    </source>
</evidence>
<keyword evidence="15" id="KW-0003">3Fe-4S</keyword>
<proteinExistence type="inferred from homology"/>
<evidence type="ECO:0000313" key="20">
    <source>
        <dbReference type="Proteomes" id="UP000673691"/>
    </source>
</evidence>
<name>A0A8H8DKJ7_9FUNG</name>
<evidence type="ECO:0000256" key="2">
    <source>
        <dbReference type="ARBA" id="ARBA00001927"/>
    </source>
</evidence>
<keyword evidence="13" id="KW-0411">Iron-sulfur</keyword>
<feature type="non-terminal residue" evidence="19">
    <location>
        <position position="342"/>
    </location>
</feature>
<dbReference type="PANTHER" id="PTHR43100:SF1">
    <property type="entry name" value="GLUTAMATE SYNTHASE [NADPH] SMALL CHAIN"/>
    <property type="match status" value="1"/>
</dbReference>
<dbReference type="Proteomes" id="UP000673691">
    <property type="component" value="Unassembled WGS sequence"/>
</dbReference>
<dbReference type="OrthoDB" id="4327079at2759"/>
<evidence type="ECO:0000256" key="14">
    <source>
        <dbReference type="ARBA" id="ARBA00023164"/>
    </source>
</evidence>
<evidence type="ECO:0000256" key="15">
    <source>
        <dbReference type="ARBA" id="ARBA00023291"/>
    </source>
</evidence>
<dbReference type="InterPro" id="IPR002489">
    <property type="entry name" value="Glu_synth_asu_C"/>
</dbReference>
<dbReference type="FunFam" id="2.160.20.60:FF:000001">
    <property type="entry name" value="Glutamate synthase, large subunit"/>
    <property type="match status" value="1"/>
</dbReference>
<comment type="cofactor">
    <cofactor evidence="2">
        <name>[3Fe-4S] cluster</name>
        <dbReference type="ChEBI" id="CHEBI:21137"/>
    </cofactor>
</comment>
<comment type="cofactor">
    <cofactor evidence="3">
        <name>FAD</name>
        <dbReference type="ChEBI" id="CHEBI:57692"/>
    </cofactor>
</comment>
<sequence>MLIAESEPALQGGQKVKIECEIVNTDRAVGTTLSCHVSKRFGEPGLPDDTIHVMLNGSAGQSFGAFLAPGITLELEGDANDYVGKGLSGGRIVAYPPKRSNFRSEENVIIGNVCLYGATSGKAFFRGLAAERFCVRNSGAIAVVEGCGDHGCEYMTGGKAVILGPTGRNFAAGMSGGIAYVLDAGGTFAGRCNTEMVELERVHDQKEIDELRSYIEEHLAYTGSEVARRVLESWPSVLVSMVKVMPVDYKRVLEETANRAAATAHVEADEQCETPNAKIEPLPVDIEDSAPDAEAIKQHAVVVDKLRGFMKYKRRGDPYRNPKRRANDWKEISARQNPEDLK</sequence>
<evidence type="ECO:0000256" key="12">
    <source>
        <dbReference type="ARBA" id="ARBA00023004"/>
    </source>
</evidence>
<comment type="cofactor">
    <cofactor evidence="1">
        <name>FMN</name>
        <dbReference type="ChEBI" id="CHEBI:58210"/>
    </cofactor>
</comment>
<dbReference type="EMBL" id="JAEFCI010003187">
    <property type="protein sequence ID" value="KAG5461750.1"/>
    <property type="molecule type" value="Genomic_DNA"/>
</dbReference>
<organism evidence="19 20">
    <name type="scientific">Olpidium bornovanus</name>
    <dbReference type="NCBI Taxonomy" id="278681"/>
    <lineage>
        <taxon>Eukaryota</taxon>
        <taxon>Fungi</taxon>
        <taxon>Fungi incertae sedis</taxon>
        <taxon>Olpidiomycota</taxon>
        <taxon>Olpidiomycotina</taxon>
        <taxon>Olpidiomycetes</taxon>
        <taxon>Olpidiales</taxon>
        <taxon>Olpidiaceae</taxon>
        <taxon>Olpidium</taxon>
    </lineage>
</organism>
<dbReference type="GO" id="GO:0046872">
    <property type="term" value="F:metal ion binding"/>
    <property type="evidence" value="ECO:0007669"/>
    <property type="project" value="UniProtKB-KW"/>
</dbReference>
<accession>A0A8H8DKJ7</accession>
<gene>
    <name evidence="19" type="ORF">BJ554DRAFT_6003</name>
</gene>
<comment type="caution">
    <text evidence="19">The sequence shown here is derived from an EMBL/GenBank/DDBJ whole genome shotgun (WGS) entry which is preliminary data.</text>
</comment>
<dbReference type="PANTHER" id="PTHR43100">
    <property type="entry name" value="GLUTAMATE SYNTHASE [NADPH] SMALL CHAIN"/>
    <property type="match status" value="1"/>
</dbReference>
<dbReference type="CDD" id="cd00982">
    <property type="entry name" value="gltB_C"/>
    <property type="match status" value="1"/>
</dbReference>